<organism evidence="2 3">
    <name type="scientific">Arenimonas terrae</name>
    <dbReference type="NCBI Taxonomy" id="2546226"/>
    <lineage>
        <taxon>Bacteria</taxon>
        <taxon>Pseudomonadati</taxon>
        <taxon>Pseudomonadota</taxon>
        <taxon>Gammaproteobacteria</taxon>
        <taxon>Lysobacterales</taxon>
        <taxon>Lysobacteraceae</taxon>
        <taxon>Arenimonas</taxon>
    </lineage>
</organism>
<comment type="caution">
    <text evidence="2">The sequence shown here is derived from an EMBL/GenBank/DDBJ whole genome shotgun (WGS) entry which is preliminary data.</text>
</comment>
<gene>
    <name evidence="2" type="ORF">E1B00_14460</name>
</gene>
<sequence>MSMSGPELALLSISIETEPTVPGDALAVMAAGPAATSSVWNARVASARQRFEHALDVYRSELAVALSVEEEQINESAYPTIKVPVGGKPEALPLGDELFLDLFTLYAAGGWSQVEAATSAVAAWSGVQPADMKPREASLPGGVDLVVTLPGAAAKFYRECRLLLAEFVMQEIRDIEARVQETVRARLDVAIESVAGAVKTFGIHYVPVLRPVGGGVEMQPAPRMADPKLASAIHHYLVQVGTARQRIEAINSRLSDLRNGAPVGSPQSGGIGSGASHGGYGGSDSAQSEAELLAELQVHTRLAVDAGRQLQVNAPWAMAIAAQMSASTSEEDMLQRLDATLADIKATAASMRSALDHNGVLGRYLGTSAEVVLSAAYPAGMEAVMVRRALADVAGRDFAAVHLLCERTLVELYENEAAEDGIRNVVLGRMIGELLQVAAEEEVARREKDEARKALSVVDAVLGLMMFIPVGGQIGLALRVISELSDVAMMFSAAFVYAEQYDDLQRMTAVRLAEAGDGDIAALGELLAMRRTLLAEVAMEVLLRMVSRSAGRVRQLKKLIFVRGALQDAQTLMEAIHSADEAAGT</sequence>
<feature type="compositionally biased region" description="Gly residues" evidence="1">
    <location>
        <begin position="267"/>
        <end position="282"/>
    </location>
</feature>
<proteinExistence type="predicted"/>
<accession>A0A5C4RP42</accession>
<evidence type="ECO:0000313" key="3">
    <source>
        <dbReference type="Proteomes" id="UP000305760"/>
    </source>
</evidence>
<dbReference type="AlphaFoldDB" id="A0A5C4RP42"/>
<dbReference type="Proteomes" id="UP000305760">
    <property type="component" value="Unassembled WGS sequence"/>
</dbReference>
<dbReference type="RefSeq" id="WP_139450038.1">
    <property type="nucleotide sequence ID" value="NZ_SMDR01000004.1"/>
</dbReference>
<evidence type="ECO:0000256" key="1">
    <source>
        <dbReference type="SAM" id="MobiDB-lite"/>
    </source>
</evidence>
<protein>
    <submittedName>
        <fullName evidence="2">Uncharacterized protein</fullName>
    </submittedName>
</protein>
<evidence type="ECO:0000313" key="2">
    <source>
        <dbReference type="EMBL" id="TNJ32910.1"/>
    </source>
</evidence>
<feature type="region of interest" description="Disordered" evidence="1">
    <location>
        <begin position="258"/>
        <end position="286"/>
    </location>
</feature>
<reference evidence="2 3" key="1">
    <citation type="submission" date="2019-03" db="EMBL/GenBank/DDBJ databases">
        <title>Arenimonas daejeonensis sp. nov., isolated from compost.</title>
        <authorList>
            <person name="Jeon C.O."/>
        </authorList>
    </citation>
    <scope>NUCLEOTIDE SEQUENCE [LARGE SCALE GENOMIC DNA]</scope>
    <source>
        <strain evidence="2 3">R29</strain>
    </source>
</reference>
<dbReference type="EMBL" id="SMDR01000004">
    <property type="protein sequence ID" value="TNJ32910.1"/>
    <property type="molecule type" value="Genomic_DNA"/>
</dbReference>
<name>A0A5C4RP42_9GAMM</name>
<keyword evidence="3" id="KW-1185">Reference proteome</keyword>